<evidence type="ECO:0000256" key="1">
    <source>
        <dbReference type="SAM" id="SignalP"/>
    </source>
</evidence>
<keyword evidence="1" id="KW-0732">Signal</keyword>
<name>A0A1N6Q2R9_9PSED</name>
<accession>A0A1N6Q2R9</accession>
<protein>
    <submittedName>
        <fullName evidence="2">Uncharacterized protein</fullName>
    </submittedName>
</protein>
<evidence type="ECO:0000313" key="3">
    <source>
        <dbReference type="Proteomes" id="UP000186079"/>
    </source>
</evidence>
<organism evidence="2 3">
    <name type="scientific">Pseudomonas flexibilis</name>
    <dbReference type="NCBI Taxonomy" id="706570"/>
    <lineage>
        <taxon>Bacteria</taxon>
        <taxon>Pseudomonadati</taxon>
        <taxon>Pseudomonadota</taxon>
        <taxon>Gammaproteobacteria</taxon>
        <taxon>Pseudomonadales</taxon>
        <taxon>Pseudomonadaceae</taxon>
        <taxon>Pseudomonas</taxon>
    </lineage>
</organism>
<evidence type="ECO:0000313" key="2">
    <source>
        <dbReference type="EMBL" id="SIQ10856.1"/>
    </source>
</evidence>
<feature type="chain" id="PRO_5010374891" evidence="1">
    <location>
        <begin position="28"/>
        <end position="245"/>
    </location>
</feature>
<reference evidence="2 3" key="1">
    <citation type="submission" date="2017-01" db="EMBL/GenBank/DDBJ databases">
        <authorList>
            <person name="Mah S.A."/>
            <person name="Swanson W.J."/>
            <person name="Moy G.W."/>
            <person name="Vacquier V.D."/>
        </authorList>
    </citation>
    <scope>NUCLEOTIDE SEQUENCE [LARGE SCALE GENOMIC DNA]</scope>
    <source>
        <strain evidence="2 3">ATCC 29606</strain>
    </source>
</reference>
<gene>
    <name evidence="2" type="ORF">SAMN05421672_10340</name>
</gene>
<proteinExistence type="predicted"/>
<dbReference type="RefSeq" id="WP_052199777.1">
    <property type="nucleotide sequence ID" value="NZ_FTMC01000003.1"/>
</dbReference>
<dbReference type="Proteomes" id="UP000186079">
    <property type="component" value="Unassembled WGS sequence"/>
</dbReference>
<sequence length="245" mass="27577">MHRFAPLRRGLGAILMLLATLPAHTFAAPTPVERAQIQATRATSSLMLVRGEGFQKAHLQRLEEDLQALGQAMQALVPDETLRRRHQALVDQLRQGVDFGPGEENMPWRYPEALSQALRDFLTGLRAHPDATPAELAAKIEYLSVQYLSRAYFGNFEIAREQPNAYLGQDERTLVPAIDKEVETLAGQNPELGDKLKTRWNYLRNAFMDMNSQSTAMVSLSGRPFAPLAVDRHTRNLSEQWMALE</sequence>
<dbReference type="EMBL" id="FTMC01000003">
    <property type="protein sequence ID" value="SIQ10856.1"/>
    <property type="molecule type" value="Genomic_DNA"/>
</dbReference>
<feature type="signal peptide" evidence="1">
    <location>
        <begin position="1"/>
        <end position="27"/>
    </location>
</feature>
<dbReference type="AlphaFoldDB" id="A0A1N6Q2R9"/>